<dbReference type="InterPro" id="IPR050245">
    <property type="entry name" value="PrsA_foldase"/>
</dbReference>
<dbReference type="SUPFAM" id="SSF54534">
    <property type="entry name" value="FKBP-like"/>
    <property type="match status" value="1"/>
</dbReference>
<accession>A0ABW3UG60</accession>
<dbReference type="RefSeq" id="WP_345592993.1">
    <property type="nucleotide sequence ID" value="NZ_BAABJG010000037.1"/>
</dbReference>
<gene>
    <name evidence="8" type="ORF">ACFQ4B_04725</name>
</gene>
<evidence type="ECO:0000313" key="9">
    <source>
        <dbReference type="Proteomes" id="UP001597180"/>
    </source>
</evidence>
<comment type="catalytic activity">
    <reaction evidence="1">
        <text>[protein]-peptidylproline (omega=180) = [protein]-peptidylproline (omega=0)</text>
        <dbReference type="Rhea" id="RHEA:16237"/>
        <dbReference type="Rhea" id="RHEA-COMP:10747"/>
        <dbReference type="Rhea" id="RHEA-COMP:10748"/>
        <dbReference type="ChEBI" id="CHEBI:83833"/>
        <dbReference type="ChEBI" id="CHEBI:83834"/>
        <dbReference type="EC" id="5.2.1.8"/>
    </reaction>
</comment>
<dbReference type="InterPro" id="IPR046357">
    <property type="entry name" value="PPIase_dom_sf"/>
</dbReference>
<dbReference type="PANTHER" id="PTHR47245">
    <property type="entry name" value="PEPTIDYLPROLYL ISOMERASE"/>
    <property type="match status" value="1"/>
</dbReference>
<protein>
    <recommendedName>
        <fullName evidence="2">peptidylprolyl isomerase</fullName>
        <ecNumber evidence="2">5.2.1.8</ecNumber>
    </recommendedName>
</protein>
<dbReference type="PROSITE" id="PS50198">
    <property type="entry name" value="PPIC_PPIASE_2"/>
    <property type="match status" value="1"/>
</dbReference>
<dbReference type="SUPFAM" id="SSF109998">
    <property type="entry name" value="Triger factor/SurA peptide-binding domain-like"/>
    <property type="match status" value="1"/>
</dbReference>
<keyword evidence="9" id="KW-1185">Reference proteome</keyword>
<comment type="caution">
    <text evidence="8">The sequence shown here is derived from an EMBL/GenBank/DDBJ whole genome shotgun (WGS) entry which is preliminary data.</text>
</comment>
<evidence type="ECO:0000256" key="2">
    <source>
        <dbReference type="ARBA" id="ARBA00013194"/>
    </source>
</evidence>
<feature type="domain" description="PpiC" evidence="7">
    <location>
        <begin position="144"/>
        <end position="265"/>
    </location>
</feature>
<evidence type="ECO:0000256" key="6">
    <source>
        <dbReference type="PROSITE-ProRule" id="PRU00278"/>
    </source>
</evidence>
<dbReference type="InterPro" id="IPR027304">
    <property type="entry name" value="Trigger_fact/SurA_dom_sf"/>
</dbReference>
<keyword evidence="3" id="KW-0732">Signal</keyword>
<dbReference type="GO" id="GO:0016853">
    <property type="term" value="F:isomerase activity"/>
    <property type="evidence" value="ECO:0007669"/>
    <property type="project" value="UniProtKB-KW"/>
</dbReference>
<evidence type="ECO:0000256" key="5">
    <source>
        <dbReference type="ARBA" id="ARBA00023235"/>
    </source>
</evidence>
<organism evidence="8 9">
    <name type="scientific">Paenibacillus vulneris</name>
    <dbReference type="NCBI Taxonomy" id="1133364"/>
    <lineage>
        <taxon>Bacteria</taxon>
        <taxon>Bacillati</taxon>
        <taxon>Bacillota</taxon>
        <taxon>Bacilli</taxon>
        <taxon>Bacillales</taxon>
        <taxon>Paenibacillaceae</taxon>
        <taxon>Paenibacillus</taxon>
    </lineage>
</organism>
<dbReference type="EC" id="5.2.1.8" evidence="2"/>
<evidence type="ECO:0000256" key="3">
    <source>
        <dbReference type="ARBA" id="ARBA00022729"/>
    </source>
</evidence>
<dbReference type="EMBL" id="JBHTLU010000010">
    <property type="protein sequence ID" value="MFD1219412.1"/>
    <property type="molecule type" value="Genomic_DNA"/>
</dbReference>
<keyword evidence="4 6" id="KW-0697">Rotamase</keyword>
<dbReference type="Proteomes" id="UP001597180">
    <property type="component" value="Unassembled WGS sequence"/>
</dbReference>
<evidence type="ECO:0000259" key="7">
    <source>
        <dbReference type="PROSITE" id="PS50198"/>
    </source>
</evidence>
<dbReference type="PANTHER" id="PTHR47245:SF1">
    <property type="entry name" value="FOLDASE PROTEIN PRSA"/>
    <property type="match status" value="1"/>
</dbReference>
<evidence type="ECO:0000256" key="4">
    <source>
        <dbReference type="ARBA" id="ARBA00023110"/>
    </source>
</evidence>
<dbReference type="Pfam" id="PF13145">
    <property type="entry name" value="Rotamase_2"/>
    <property type="match status" value="1"/>
</dbReference>
<keyword evidence="5 6" id="KW-0413">Isomerase</keyword>
<reference evidence="9" key="1">
    <citation type="journal article" date="2019" name="Int. J. Syst. Evol. Microbiol.">
        <title>The Global Catalogue of Microorganisms (GCM) 10K type strain sequencing project: providing services to taxonomists for standard genome sequencing and annotation.</title>
        <authorList>
            <consortium name="The Broad Institute Genomics Platform"/>
            <consortium name="The Broad Institute Genome Sequencing Center for Infectious Disease"/>
            <person name="Wu L."/>
            <person name="Ma J."/>
        </authorList>
    </citation>
    <scope>NUCLEOTIDE SEQUENCE [LARGE SCALE GENOMIC DNA]</scope>
    <source>
        <strain evidence="9">CCUG 53270</strain>
    </source>
</reference>
<evidence type="ECO:0000313" key="8">
    <source>
        <dbReference type="EMBL" id="MFD1219412.1"/>
    </source>
</evidence>
<name>A0ABW3UG60_9BACL</name>
<evidence type="ECO:0000256" key="1">
    <source>
        <dbReference type="ARBA" id="ARBA00000971"/>
    </source>
</evidence>
<dbReference type="Gene3D" id="1.10.4030.10">
    <property type="entry name" value="Porin chaperone SurA, peptide-binding domain"/>
    <property type="match status" value="1"/>
</dbReference>
<dbReference type="Gene3D" id="3.10.50.40">
    <property type="match status" value="1"/>
</dbReference>
<proteinExistence type="predicted"/>
<dbReference type="InterPro" id="IPR000297">
    <property type="entry name" value="PPIase_PpiC"/>
</dbReference>
<sequence length="310" mass="34939">MRNIKILWGVVAVLFIAVVILSSVLSADLINQRHVDMSPDQTKQNPSVKVIATIGDKTITSMELEQQLLQKHGRELLNQMVDHEVIRMEGKALGLFVEESEIQKELKRMQQGYDNEGQFYESMKVQLGLTPEALKADIYDKLLQEKIITKDIIVSDEQVNAYIQSHPEEFKAAAQLRLQQIVVSSKDQAAKVTADVSKGIEFAQIAKDRSLDDATRDNGGDLGWVEEDDPFIAPAILKAAKQLKPGEVSKPIDLNGQLYIIKLKDRKEQPKESKETIMESVRKELALRAAPPLKDAIKKLREKYKVQVML</sequence>